<evidence type="ECO:0000256" key="3">
    <source>
        <dbReference type="ARBA" id="ARBA00022737"/>
    </source>
</evidence>
<evidence type="ECO:0000256" key="5">
    <source>
        <dbReference type="SAM" id="Coils"/>
    </source>
</evidence>
<feature type="region of interest" description="Disordered" evidence="6">
    <location>
        <begin position="204"/>
        <end position="228"/>
    </location>
</feature>
<keyword evidence="3" id="KW-0677">Repeat</keyword>
<feature type="compositionally biased region" description="Low complexity" evidence="6">
    <location>
        <begin position="57"/>
        <end position="72"/>
    </location>
</feature>
<feature type="region of interest" description="Disordered" evidence="6">
    <location>
        <begin position="112"/>
        <end position="191"/>
    </location>
</feature>
<feature type="compositionally biased region" description="Basic and acidic residues" evidence="6">
    <location>
        <begin position="4843"/>
        <end position="4857"/>
    </location>
</feature>
<evidence type="ECO:0000256" key="2">
    <source>
        <dbReference type="ARBA" id="ARBA00022553"/>
    </source>
</evidence>
<feature type="compositionally biased region" description="Polar residues" evidence="6">
    <location>
        <begin position="4812"/>
        <end position="4823"/>
    </location>
</feature>
<feature type="compositionally biased region" description="Polar residues" evidence="6">
    <location>
        <begin position="4725"/>
        <end position="4734"/>
    </location>
</feature>
<sequence length="5311" mass="602658">MIVVQDYEEEKSSPQPQMHPSVQVKDSQSFEVKSQNVVHAETKMYIEHHVESQVSLPQPVTQQQTETQWQVQGPVASQPSQNLQQAESQVHNEQQIATQPYVHIQQQEKTQLAKQQNVQPQVPIQSQPQGQLETQTQQVPKQQRKVKKSQAHLQNRPWLQQRSQLENVTQKPAPQLVPQSQLGPEDKCQLNSQTPLQHIVAVSSPEAQGPAQSATQSKSIVESDEKDLKPAQPLVVTQKLPQTVPAVPAQSVTQKQTQQPVTVPIHQQILNQPQPFLSTQAQAQQPQATAPIKQQMQPQIVTPQQPQVMIQKQAQSQSMTPMQPQVMAQWQPQQTIAQPQPAVPQPQIFSVAQTMPQGTSRPAQQYPASHFQPQIMMQGQQSPHGVAQAQSQQPTMHNPTIISPQPKGASTIQPRIISMPQPQMPLQSQTQTQVKAQGSAPLIFQPQGQPQWYQPGDVTQTYPNVQGPISVADQMQHLAHFQTHPQPPSIPPAQPQQWSPIRPGIENQTYPTVQVPGQVVQPQSQMSVYPKIQPQSQPQQWPSAIPESPCGQSQIRPQGPAQHVVTSHHWRPVSPVYPGAETQGPKGPLPQSQYQALPRPPSTQRQWGPVRPEHQFQVSSQTMLHGVFQPEAPWNHPPAQAPIRPQSPQQPQQRQQKWSSSRIEAPSETLIQSQAPQAELQSQDQIPQQQSAPLVKQLALAQAPPQAYTEAYIKAQALVRNRFEEAKHCLQEHIIEAISVFKDKRMTDEQASVKEETLRTLDSELLEEFLRAVEGMEAFCTPSELRDMEFFTQSVRTQWKAVRVQISEFLKQLRFELTRLHFNHVVETCEINFKREKLNLRPVSISESKEEACLSAEGSLAEAGQQLEALKELCDTLSPEDAHRLAQAQLRECERQLAAIQQQFGGDRDTSPPDTGLQREQTKEQLTQKAPTVPPPPEKPKQVIVLEAVTPVSPQPPRTVEKREIVKQMSTEEDRYRSSRFALQAQLNRNEQCMLGDHTSESVTPTDLQKRLRELKSLWDETESLWKEYEALSMQCVQYNERGVEQDRMELTVRWREQRSQLQGRVDSLGAALELMDSIKLKISEIAERLDNFIKEPKDIKGYTLANPAILRDVKDLDESIQSEMDRLSQFDSEPSHLDLRDRSPLTQVVLNHRSSLDRLRQQVRKSDAAARALDRFLMSLRTVELDVSSVQSAPSNDAVILQDSRSKLALIRKGVSSLKDKAPQLDQLLGGAQLKVTQDGRPVSCLDMVGVLVHRVEEADDRVMIRQNELQKEQQNQSLGLRRKTMQAELRKVQVAAEKQGLKDPTMPAVQHRMQALCDLESQLNSLRPEYQSIKKALPEVSPQKEHPDPANEELEFLWEETERAVSDRQEQCTVLTELLKKFQSCRSYLGNTLQRAEQTINEQASYMGKDNLQRLLAKVVAIKDDLNSLGPKMEEFRSVCRQLQSQLKKIPDCSETPFEMEADALVDSWLDVSEKTDSYMDNLRGGLELWEKQLVLGGEVDSWTSTKLIIFSESHPFSSETEVVSMRNEIQCQEDKLEHFHRKLLEIKELLQSKESPLELQVMETNLRKKMEQVKELFSDCTEVFQELLTVKAHLIEKIDTYQSSVNNICSSVDMISSEDRTELDAHLQDLCEQLLDQEGQAESLMKEINLMSSITGSEALEELTNHTKRLKDCIVETRELIRQKKEQWEKSFLQTMKEEFESFEEWLQDEQLAVNECFENPERKQDVETSMQRLTSFLASKEGEQRLAQLKERFERGGQAKLPTEAQALLSTWHQEQEGELATLRAHCQGRHKQLDDILHNLNSLQEEHNHLKDWLQQREQVPEQREKLRQIQEDFLKESGRVEAFNGLLSAVRMRGLRGDPLLRDTETLIDRYHSLGILFENQVQILKTLDGQIETFQTNAEQIRAWIRNLKQELEYLGTDTPTQEKHINTQAVLNLSPEGEAKLVALKEECDALCSYEILEDTRRQELIHTHGNIEDEWKRVLDMAQQLKHQAERQDTLNMELEDLKDQEESIQSWVREQLQMLQSLGKDLQPHEKLNKVQAVIDLGDEADSRLASLQRQGQHLCSYKELENERRSHIHQTQSAVEEEWRKVLQLAQELKNQVKHEESLYRELQTFCDQGEDTQSWIRHLRETLDSLHVASSIQERLNGVEALLAHRSEGDYKLSDLKMKGENLCSCEDLEEDKRQTIQHTLQNVQQEWMGVLMQAQELKNQSDLEDSLSKDLQDLQEVEENTQSWLKQQHLKTELLGQETQLQERMHGAHAILNSESEGDYKLANLRRKAEDLCSREGLEEKRKQEIQLNLRSIEEEWKNVLASAQELKNQAELQDSLARELQNVYTQEASTWTWVKNQKDGLDSLGKSTHGTQEQIEERLSKAQAILSLHSEGNSKITALKWTIDHLFNRQDLDEDARHPLIKKMKNLEEEWKTTLQQAQELHSLLKSVRERLVSCQCQKDQLQSRLEQVKQQTAALPRHFPWPGLGDRRQTLEQAKSLLDRTRALTPSLSAVRALGREMSQLTHDSSWIDPSWATIEECIPELIKDLTELCVNLKEEIRRERVCAQLVEQHTVAQDWLREQVKGFGALPTERHGLQSSVNTLKALLQTIDREKREMKDLVAVKDSLMDLCTPGGCDALTLEVSHLHDLCVASEKEIRERLSVCEARLSDIDLKLAGRAQILREQAESLLNELCAQDHSLGFLVGSQNVSQLQENWHSFKTFERDLESLECRVRDLGQALRIVPPEEEPPSDVLSIVDTVTQQYCSLRLKLSEMQNDCADSTVQCVRQALQNIQAWNQTHANPSCSSATSMQAAIEEGVRLCKGLQVVLSHKELLRGCLGPDLADKLERDRAKALNEADTHMNDLKQELKNLEEKVKQEAQRLSLEAQSIQLDSQVSAVTPSTKDPEHSEFVSSSSFITESFEMTDDSEQAKTQDQDMEVSPQVGLMPEITESPAEEEGEPEGPTMKDIFMEIKKMTEKGSKSVLMEGMPHESTKKLLDTSSTDLEARLKRLVFHLLDLRTCPAALNSTDMAKQLEEAEECRRCAQRQVSMLSRQDQANGDIDSGTNGTVHDPEGMQQLSAQWSAALWDAASSVHSKEAQLQMVADFDRQTQKIKAILERLKIEHAALRFSPAVSSFAEEERLLSFLRNMEQEKTALGELTQTHAKLSPYLSVPQRQAAEIQQNNLQSQWRALAKDAEIGLYKVKAYAKEIGSLIQEVSALKDHLENIQKTLDASKTSPVLWDSKRAQEIMTLNADLTFTHQQCLYLQQTSEALAKEFQFKAETSSIVQDLQHIKDQQAQMGENLAAATPSSSNPTLSKIVKVMTDALAWAKQTECDVIGRQKKVSLLPEEVHRQIKNLKKSQSEMSSKQTQLKALVEEVTELICELDEADVSMVTSSLNILENLSKSTAGKLAEAVREMESGLQTREKMSEQIADIDSWVVVHRQRVALRKEDYQSLSVADLDRRLRQIQDTLGEAEKQSAVTEALLMKSRDIASELSVSENTQLYEKLTSLQEDIKSIVLYEKACCQKVMDVMQCQESSQRKVSSLENSLRQMLVDVKRHRFPVTKDTLSVIEPFKQMIMERKSQVEQVSLCSEDKRRELLGVITELYHKMIDLELKSQAHERYLSFSRCIDDVKEEMETQIPRTKDESISKEERYRACQALLIQINLIKLLCEETMDELEEILADLYPSQISTEQARFKQILESLKTSELAVNNNLQILEWDLLKHIHYPSEKRVLKQFLKDTNVELKRPCSIEPKEAVIEKQLRRCLVLRKNVESRMRVLEFLEKKIGAQPPQDSKQLTCLKDMVLEKCDQRMMSLSKAKELLKNYTKAVIDTIRFLQRAALVLLPSICSARSCSERLKDTQHALLTLDTEFQSLVSQLQAQTPQHPCFKPQQIEFLHTQVLGELLVRLSTLKAQAQIHVESLKRCVECQKHFRKCYKKLCQQVRDLETLLLKCASKKITSHKDCKDQQQKLKALVEEVAILPGKLENLREWCSLYGCRANREDAVSAIWAQVAKLQRCANDLQTRSEHLEAEWSSVTRSVEQAATVLEQMDAELPDSSRENLTGDELQDLLLFWSQYQDRLDCEQRALSALELRAARLLGVPPNLEQAPPIELCQELQALQEHYHSLKERSSQGLRTVRTEVEERERVQEQLEGVREWLESANSHLAVLEHEPSKKQLQEVHSQLCTQKAVLQRISESLKMMCSDKNTSVPEEIEGLLQEVSQSLQEVEEQVKTAVEKSGPLHRLGAKISEVKAGLGSVQSWLEQKSLNFTEAESTQKRVWDELDCLHTCLTAVEVELQDVNELHLDERRLLLDSLANTQQTHTRLTKQAEQRTTFLSKVRDWLQEREEMVKASQSWISEAQSWLTTQCTYTTARCLDSHVNALQMVLDDSAQMRRTLQGFSSVLTEMGSVFDVSPLEEELSNADRRVADMQHSLLGPLSQLEHAAAEVDAIETEVKVMEKDVAKIKSTFTTKEDISQDCLKSTKDRIDLMKRTVAEIQNCKDGLCLPDKAENTLLVFKKAELLQKQLLELEQLALEYSIEVQETSVPPLCATPLNAPALSVPPTIAEEDTQESGQIKIVHVEEDGLKKSGAALMTVEQSTPEQRLTWISERRSHTPTETQQEPEEEEELFDKPGDGEEDASDEDDEDYEDSIKNEDEEARGRSPTSLNSEGSSSVSVEDSVSADVVSSTEQILEKAEATYSKVEADTSLASGTGVSEALSETDASVESQSLPADMEQGAWRGEQTPHTNVTLTHMTLDTKKHSEPHAPPTETEDMLTSPNVMTSDEGLGDSLEKHFTYSEQAHLEKTTFAPQSLSATITPSDKPPEKHLHTLTHTTPSNAEDHRSDSRSTHDTHTVKPCLERTEPQAASASLAVSEAGGSGGRLSSDGLLHACRERAEQLEVCLERAQVSLEGSRQQAQDTAMQHCIEQQLHHCQTILVEIEQKISSLPVCGLKEQEQHEAESLNTKLQLLKNRLITVQLQLQERHGEDQVLVESQLPLQARLTHSSSVQEMLSSSKTKLFRQSSLQQQRELEHGLNEQRDLTKAIAVQGSRARAHSQSADEHAGPSPANENEDKRQEVELSVHRKWTHLCSRLVKTAETEQGQDGDKDQDPSEILAPSVCLWSGAAVSLCLQEIQSNISQLKELHKSADTQDHQSLDEGLFEVLSGVDLSLSSLTQTLMYQPATSNTDIPNQLQQLQGLSAELTSLGAILTSQGSEVIKLLGSGSAISETSTCFDLLIQRVCDIQKTLDDKQEQLQERIKHTTQLQKRVKDLHDSVLTNTSILHLTTNGESHHDLHTQLQVSTRACH</sequence>
<feature type="coiled-coil region" evidence="5">
    <location>
        <begin position="2307"/>
        <end position="2341"/>
    </location>
</feature>
<dbReference type="GeneTree" id="ENSGT00940000154656"/>
<feature type="compositionally biased region" description="Low complexity" evidence="6">
    <location>
        <begin position="4672"/>
        <end position="4687"/>
    </location>
</feature>
<feature type="compositionally biased region" description="Polar residues" evidence="6">
    <location>
        <begin position="151"/>
        <end position="182"/>
    </location>
</feature>
<dbReference type="Proteomes" id="UP001108240">
    <property type="component" value="Unplaced"/>
</dbReference>
<dbReference type="Gene3D" id="1.20.58.60">
    <property type="match status" value="3"/>
</dbReference>
<evidence type="ECO:0000256" key="1">
    <source>
        <dbReference type="ARBA" id="ARBA00004308"/>
    </source>
</evidence>
<feature type="region of interest" description="Disordered" evidence="6">
    <location>
        <begin position="529"/>
        <end position="611"/>
    </location>
</feature>
<proteinExistence type="predicted"/>
<feature type="coiled-coil region" evidence="5">
    <location>
        <begin position="1981"/>
        <end position="2014"/>
    </location>
</feature>
<evidence type="ECO:0000256" key="6">
    <source>
        <dbReference type="SAM" id="MobiDB-lite"/>
    </source>
</evidence>
<keyword evidence="8" id="KW-1185">Reference proteome</keyword>
<reference evidence="7" key="2">
    <citation type="submission" date="2025-09" db="UniProtKB">
        <authorList>
            <consortium name="Ensembl"/>
        </authorList>
    </citation>
    <scope>IDENTIFICATION</scope>
</reference>
<feature type="coiled-coil region" evidence="5">
    <location>
        <begin position="2419"/>
        <end position="2470"/>
    </location>
</feature>
<comment type="subcellular location">
    <subcellularLocation>
        <location evidence="1">Endomembrane system</location>
    </subcellularLocation>
</comment>
<name>A0A9J8C6S2_CYPCA</name>
<feature type="region of interest" description="Disordered" evidence="6">
    <location>
        <begin position="5051"/>
        <end position="5082"/>
    </location>
</feature>
<evidence type="ECO:0000313" key="8">
    <source>
        <dbReference type="Proteomes" id="UP001108240"/>
    </source>
</evidence>
<feature type="compositionally biased region" description="Polar residues" evidence="6">
    <location>
        <begin position="210"/>
        <end position="220"/>
    </location>
</feature>
<feature type="compositionally biased region" description="Low complexity" evidence="6">
    <location>
        <begin position="112"/>
        <end position="141"/>
    </location>
</feature>
<feature type="region of interest" description="Disordered" evidence="6">
    <location>
        <begin position="1"/>
        <end position="29"/>
    </location>
</feature>
<feature type="compositionally biased region" description="Acidic residues" evidence="6">
    <location>
        <begin position="4639"/>
        <end position="4652"/>
    </location>
</feature>
<feature type="region of interest" description="Disordered" evidence="6">
    <location>
        <begin position="4597"/>
        <end position="4687"/>
    </location>
</feature>
<feature type="coiled-coil region" evidence="5">
    <location>
        <begin position="4957"/>
        <end position="4984"/>
    </location>
</feature>
<evidence type="ECO:0008006" key="9">
    <source>
        <dbReference type="Google" id="ProtNLM"/>
    </source>
</evidence>
<evidence type="ECO:0000313" key="7">
    <source>
        <dbReference type="Ensembl" id="ENSCCRP00000161956.1"/>
    </source>
</evidence>
<keyword evidence="4" id="KW-0472">Membrane</keyword>
<feature type="compositionally biased region" description="Polar residues" evidence="6">
    <location>
        <begin position="669"/>
        <end position="680"/>
    </location>
</feature>
<feature type="region of interest" description="Disordered" evidence="6">
    <location>
        <begin position="4810"/>
        <end position="4857"/>
    </location>
</feature>
<feature type="compositionally biased region" description="Polar residues" evidence="6">
    <location>
        <begin position="13"/>
        <end position="29"/>
    </location>
</feature>
<keyword evidence="5" id="KW-0175">Coiled coil</keyword>
<accession>A0A9J8C6S2</accession>
<feature type="compositionally biased region" description="Low complexity" evidence="6">
    <location>
        <begin position="529"/>
        <end position="546"/>
    </location>
</feature>
<feature type="coiled-coil region" evidence="5">
    <location>
        <begin position="4444"/>
        <end position="4471"/>
    </location>
</feature>
<feature type="region of interest" description="Disordered" evidence="6">
    <location>
        <begin position="4711"/>
        <end position="4745"/>
    </location>
</feature>
<organism evidence="7 8">
    <name type="scientific">Cyprinus carpio carpio</name>
    <dbReference type="NCBI Taxonomy" id="630221"/>
    <lineage>
        <taxon>Eukaryota</taxon>
        <taxon>Metazoa</taxon>
        <taxon>Chordata</taxon>
        <taxon>Craniata</taxon>
        <taxon>Vertebrata</taxon>
        <taxon>Euteleostomi</taxon>
        <taxon>Actinopterygii</taxon>
        <taxon>Neopterygii</taxon>
        <taxon>Teleostei</taxon>
        <taxon>Ostariophysi</taxon>
        <taxon>Cypriniformes</taxon>
        <taxon>Cyprinidae</taxon>
        <taxon>Cyprininae</taxon>
        <taxon>Cyprinus</taxon>
    </lineage>
</organism>
<evidence type="ECO:0000256" key="4">
    <source>
        <dbReference type="ARBA" id="ARBA00023136"/>
    </source>
</evidence>
<protein>
    <recommendedName>
        <fullName evidence="9">Nesprin-2-like</fullName>
    </recommendedName>
</protein>
<dbReference type="SUPFAM" id="SSF46966">
    <property type="entry name" value="Spectrin repeat"/>
    <property type="match status" value="2"/>
</dbReference>
<feature type="region of interest" description="Disordered" evidence="6">
    <location>
        <begin position="4763"/>
        <end position="4783"/>
    </location>
</feature>
<dbReference type="Ensembl" id="ENSCCRT00000136023.1">
    <property type="protein sequence ID" value="ENSCCRP00000161956.1"/>
    <property type="gene ID" value="ENSCCRG00000065687.1"/>
</dbReference>
<feature type="compositionally biased region" description="Low complexity" evidence="6">
    <location>
        <begin position="641"/>
        <end position="656"/>
    </location>
</feature>
<feature type="coiled-coil region" evidence="5">
    <location>
        <begin position="2593"/>
        <end position="2620"/>
    </location>
</feature>
<feature type="region of interest" description="Disordered" evidence="6">
    <location>
        <begin position="903"/>
        <end position="940"/>
    </location>
</feature>
<feature type="region of interest" description="Disordered" evidence="6">
    <location>
        <begin position="53"/>
        <end position="99"/>
    </location>
</feature>
<dbReference type="PANTHER" id="PTHR14514">
    <property type="entry name" value="PKA ANCHORING PROTEIN"/>
    <property type="match status" value="1"/>
</dbReference>
<feature type="coiled-coil region" evidence="5">
    <location>
        <begin position="2841"/>
        <end position="2890"/>
    </location>
</feature>
<keyword evidence="2" id="KW-0597">Phosphoprotein</keyword>
<reference evidence="7" key="1">
    <citation type="submission" date="2025-08" db="UniProtKB">
        <authorList>
            <consortium name="Ensembl"/>
        </authorList>
    </citation>
    <scope>IDENTIFICATION</scope>
</reference>
<feature type="region of interest" description="Disordered" evidence="6">
    <location>
        <begin position="629"/>
        <end position="688"/>
    </location>
</feature>
<dbReference type="PANTHER" id="PTHR14514:SF4">
    <property type="entry name" value="NESPRIN-2"/>
    <property type="match status" value="1"/>
</dbReference>
<feature type="compositionally biased region" description="Polar residues" evidence="6">
    <location>
        <begin position="75"/>
        <end position="98"/>
    </location>
</feature>